<comment type="similarity">
    <text evidence="1">Belongs to the short-chain dehydrogenases/reductases (SDR) family.</text>
</comment>
<dbReference type="RefSeq" id="WP_128176567.1">
    <property type="nucleotide sequence ID" value="NZ_CP071409.1"/>
</dbReference>
<gene>
    <name evidence="2" type="ORF">ED28_07090</name>
</gene>
<dbReference type="InterPro" id="IPR020904">
    <property type="entry name" value="Sc_DH/Rdtase_CS"/>
</dbReference>
<dbReference type="Proteomes" id="UP000288794">
    <property type="component" value="Unassembled WGS sequence"/>
</dbReference>
<name>A0A443IEX8_9GAMM</name>
<dbReference type="NCBIfam" id="NF009466">
    <property type="entry name" value="PRK12826.1-2"/>
    <property type="match status" value="1"/>
</dbReference>
<dbReference type="Pfam" id="PF13561">
    <property type="entry name" value="adh_short_C2"/>
    <property type="match status" value="1"/>
</dbReference>
<dbReference type="SUPFAM" id="SSF51735">
    <property type="entry name" value="NAD(P)-binding Rossmann-fold domains"/>
    <property type="match status" value="1"/>
</dbReference>
<dbReference type="EMBL" id="JMEE01000011">
    <property type="protein sequence ID" value="RWR02623.1"/>
    <property type="molecule type" value="Genomic_DNA"/>
</dbReference>
<dbReference type="CDD" id="cd05233">
    <property type="entry name" value="SDR_c"/>
    <property type="match status" value="1"/>
</dbReference>
<sequence>MSNSGQKIAAVTGGAMGIGAEVARSLATQNYHVVICDINKNEGENFSNQLKNEGFEASFCYLDVSDASSIRDGFQWIDQQFGRCDVLVNSAGIAKTMPFLEYDLDVFNRTMNINVTGTLLCCQHAARIMQKHQFGRIINIASVAGLRAVGKGRTAYGTSKGAVIALTRQMAVELCEYGITANAVAPGPVDTPMTQELHSDAFRTAYSNAIPLKRYGTTSEIAGAVAYLASDVAAYVNGIVLPVDGGFMAWGAGDI</sequence>
<dbReference type="GO" id="GO:0030497">
    <property type="term" value="P:fatty acid elongation"/>
    <property type="evidence" value="ECO:0007669"/>
    <property type="project" value="TreeGrafter"/>
</dbReference>
<keyword evidence="3" id="KW-1185">Reference proteome</keyword>
<dbReference type="PANTHER" id="PTHR42760:SF123">
    <property type="entry name" value="OXIDOREDUCTASE"/>
    <property type="match status" value="1"/>
</dbReference>
<comment type="caution">
    <text evidence="2">The sequence shown here is derived from an EMBL/GenBank/DDBJ whole genome shotgun (WGS) entry which is preliminary data.</text>
</comment>
<dbReference type="AlphaFoldDB" id="A0A443IEX8"/>
<dbReference type="InterPro" id="IPR002347">
    <property type="entry name" value="SDR_fam"/>
</dbReference>
<dbReference type="Gene3D" id="3.40.50.720">
    <property type="entry name" value="NAD(P)-binding Rossmann-like Domain"/>
    <property type="match status" value="1"/>
</dbReference>
<dbReference type="PROSITE" id="PS00061">
    <property type="entry name" value="ADH_SHORT"/>
    <property type="match status" value="1"/>
</dbReference>
<protein>
    <submittedName>
        <fullName evidence="2">Oxidoreductase</fullName>
    </submittedName>
</protein>
<dbReference type="PANTHER" id="PTHR42760">
    <property type="entry name" value="SHORT-CHAIN DEHYDROGENASES/REDUCTASES FAMILY MEMBER"/>
    <property type="match status" value="1"/>
</dbReference>
<evidence type="ECO:0000256" key="1">
    <source>
        <dbReference type="ARBA" id="ARBA00006484"/>
    </source>
</evidence>
<dbReference type="FunFam" id="3.40.50.720:FF:000084">
    <property type="entry name" value="Short-chain dehydrogenase reductase"/>
    <property type="match status" value="1"/>
</dbReference>
<organism evidence="2 3">
    <name type="scientific">[Pantoea] beijingensis</name>
    <dbReference type="NCBI Taxonomy" id="1324864"/>
    <lineage>
        <taxon>Bacteria</taxon>
        <taxon>Pseudomonadati</taxon>
        <taxon>Pseudomonadota</taxon>
        <taxon>Gammaproteobacteria</taxon>
        <taxon>Enterobacterales</taxon>
        <taxon>Erwiniaceae</taxon>
        <taxon>Erwinia</taxon>
    </lineage>
</organism>
<dbReference type="InterPro" id="IPR036291">
    <property type="entry name" value="NAD(P)-bd_dom_sf"/>
</dbReference>
<dbReference type="PRINTS" id="PR00081">
    <property type="entry name" value="GDHRDH"/>
</dbReference>
<evidence type="ECO:0000313" key="3">
    <source>
        <dbReference type="Proteomes" id="UP000288794"/>
    </source>
</evidence>
<dbReference type="GO" id="GO:0016616">
    <property type="term" value="F:oxidoreductase activity, acting on the CH-OH group of donors, NAD or NADP as acceptor"/>
    <property type="evidence" value="ECO:0007669"/>
    <property type="project" value="TreeGrafter"/>
</dbReference>
<reference evidence="2 3" key="1">
    <citation type="submission" date="2014-04" db="EMBL/GenBank/DDBJ databases">
        <title>Draft genome sequence of Pantoea beijingensis strain LMG 27579, an emerging pathogen to Pleurotus eryngii with potential industrial application.</title>
        <authorList>
            <person name="Xu F."/>
            <person name="Liu Y."/>
            <person name="Wang S."/>
            <person name="Yin Y."/>
            <person name="Ma Y."/>
            <person name="Zhao S."/>
            <person name="Rong C."/>
        </authorList>
    </citation>
    <scope>NUCLEOTIDE SEQUENCE [LARGE SCALE GENOMIC DNA]</scope>
    <source>
        <strain evidence="2 3">LMG 27579</strain>
    </source>
</reference>
<dbReference type="NCBIfam" id="NF005559">
    <property type="entry name" value="PRK07231.1"/>
    <property type="match status" value="1"/>
</dbReference>
<proteinExistence type="inferred from homology"/>
<evidence type="ECO:0000313" key="2">
    <source>
        <dbReference type="EMBL" id="RWR02623.1"/>
    </source>
</evidence>
<dbReference type="PRINTS" id="PR00080">
    <property type="entry name" value="SDRFAMILY"/>
</dbReference>
<accession>A0A443IEX8</accession>